<evidence type="ECO:0000313" key="3">
    <source>
        <dbReference type="Proteomes" id="UP000229897"/>
    </source>
</evidence>
<organism evidence="2 3">
    <name type="scientific">Massilia violaceinigra</name>
    <dbReference type="NCBI Taxonomy" id="2045208"/>
    <lineage>
        <taxon>Bacteria</taxon>
        <taxon>Pseudomonadati</taxon>
        <taxon>Pseudomonadota</taxon>
        <taxon>Betaproteobacteria</taxon>
        <taxon>Burkholderiales</taxon>
        <taxon>Oxalobacteraceae</taxon>
        <taxon>Telluria group</taxon>
        <taxon>Massilia</taxon>
    </lineage>
</organism>
<dbReference type="AlphaFoldDB" id="A0A2D2DJH7"/>
<dbReference type="KEGG" id="mass:CR152_11805"/>
<dbReference type="Gene3D" id="3.30.470.20">
    <property type="entry name" value="ATP-grasp fold, B domain"/>
    <property type="match status" value="1"/>
</dbReference>
<dbReference type="EMBL" id="CP024608">
    <property type="protein sequence ID" value="ATQ75127.1"/>
    <property type="molecule type" value="Genomic_DNA"/>
</dbReference>
<sequence length="332" mass="36959">MAKKVLIVSNSSDLHVDLLIPILQAKGYAAFRLDLDAFPRDYQTSQWFAAGSLRQSIRHLPSGVTLDLAEVGAVWSRKPAEFSFLSPDLGIQERIYAKAETEQALFGMFYTLDCFWMSHPLALRGAMWKGEQLQRAARMGFRIPASLTTNSPAEVKAFRASFDGPMIFKALSSPNLGGEDLADGDRVASGIGTTLVDDAMLEQLESVGELACHFQQYIPKQYELRVTIIGERVFAAKIHSQDDQRTAIDSRDMSADILYEATILPDAVRGRCLAFARSYDLPYSALDLIVTPDQDYVFLENNPVGQFLYVEQLIPEFAMLDALADRLIQECA</sequence>
<dbReference type="GO" id="GO:0018169">
    <property type="term" value="F:ribosomal S6-glutamic acid ligase activity"/>
    <property type="evidence" value="ECO:0007669"/>
    <property type="project" value="TreeGrafter"/>
</dbReference>
<keyword evidence="3" id="KW-1185">Reference proteome</keyword>
<dbReference type="GO" id="GO:0009432">
    <property type="term" value="P:SOS response"/>
    <property type="evidence" value="ECO:0007669"/>
    <property type="project" value="TreeGrafter"/>
</dbReference>
<dbReference type="OrthoDB" id="583309at2"/>
<name>A0A2D2DJH7_9BURK</name>
<dbReference type="PANTHER" id="PTHR21621">
    <property type="entry name" value="RIBOSOMAL PROTEIN S6 MODIFICATION PROTEIN"/>
    <property type="match status" value="1"/>
</dbReference>
<dbReference type="GO" id="GO:0005737">
    <property type="term" value="C:cytoplasm"/>
    <property type="evidence" value="ECO:0007669"/>
    <property type="project" value="TreeGrafter"/>
</dbReference>
<protein>
    <recommendedName>
        <fullName evidence="1">MvdD-like pre-ATP grasp domain-containing protein</fullName>
    </recommendedName>
</protein>
<dbReference type="Pfam" id="PF21068">
    <property type="entry name" value="ATPgraspMvdD"/>
    <property type="match status" value="1"/>
</dbReference>
<feature type="domain" description="MvdD-like pre-ATP grasp" evidence="1">
    <location>
        <begin position="4"/>
        <end position="119"/>
    </location>
</feature>
<accession>A0A2D2DJH7</accession>
<dbReference type="InterPro" id="IPR048936">
    <property type="entry name" value="MvdD-like_ATPgrasp"/>
</dbReference>
<dbReference type="RefSeq" id="WP_099875093.1">
    <property type="nucleotide sequence ID" value="NZ_CP024608.1"/>
</dbReference>
<gene>
    <name evidence="2" type="ORF">CR152_11805</name>
</gene>
<proteinExistence type="predicted"/>
<dbReference type="PANTHER" id="PTHR21621:SF0">
    <property type="entry name" value="BETA-CITRYLGLUTAMATE SYNTHASE B-RELATED"/>
    <property type="match status" value="1"/>
</dbReference>
<dbReference type="SUPFAM" id="SSF56059">
    <property type="entry name" value="Glutathione synthetase ATP-binding domain-like"/>
    <property type="match status" value="1"/>
</dbReference>
<evidence type="ECO:0000259" key="1">
    <source>
        <dbReference type="Pfam" id="PF21068"/>
    </source>
</evidence>
<dbReference type="Proteomes" id="UP000229897">
    <property type="component" value="Chromosome"/>
</dbReference>
<reference evidence="2" key="1">
    <citation type="submission" date="2017-10" db="EMBL/GenBank/DDBJ databases">
        <title>Massilia psychrophilum sp. nov., a novel purple-pigmented bacterium isolated from Tianshan glacier, Xinjiang Municipality, China.</title>
        <authorList>
            <person name="Wang H."/>
        </authorList>
    </citation>
    <scope>NUCLEOTIDE SEQUENCE [LARGE SCALE GENOMIC DNA]</scope>
    <source>
        <strain evidence="2">B2</strain>
    </source>
</reference>
<evidence type="ECO:0000313" key="2">
    <source>
        <dbReference type="EMBL" id="ATQ75127.1"/>
    </source>
</evidence>